<dbReference type="PROSITE" id="PS00086">
    <property type="entry name" value="CYTOCHROME_P450"/>
    <property type="match status" value="1"/>
</dbReference>
<dbReference type="PANTHER" id="PTHR24300:SF413">
    <property type="entry name" value="CYTOCHROME P450 18A1"/>
    <property type="match status" value="1"/>
</dbReference>
<proteinExistence type="inferred from homology"/>
<dbReference type="PRINTS" id="PR00463">
    <property type="entry name" value="EP450I"/>
</dbReference>
<sequence length="673" mass="77161">MDLKRFRGEGEGKRNDLTHEATAAATDLGGFTRYRDRHQQKRRALRLCRFGANQEAALVWDNYLEKLPREKRSRAAIGRAGHRDVDERSNRWHASVVRDSLPALSDACPLPLATPEEVSSTSFSDTFLHQRRRRRSPSNPTMILHWLWKHADPTADGGDVYRTLLVFLVVIITVRLLQMFREVRSLPPGPWGFPVIGYLPFLKGDAHLHFKELAKKYGSMFSTKLGNQLIVVLSDYKTIREAFRREEFTGRPHTEFSSILGGYGIINSDGKLWKDQRKFLHERLRQFGIKCVGTGKEHMETRIMGEVETFLRTLSRQKDAPMDLNTPLAMSVSNVICTIMMSVSFQHDDSRFKRFMDLIEEGFKLFGSIASVNFIPLMRYLPGLQETRKKLAQNRCEMAEFFQETVDNHRTTFDPSNIRDLIDTYLLEIQRAKEEGCDEQLFEGKDHDRQIQQIIGDLFSAGMETIKTTLQWSVVFMLHHPEVAKAVQEELDEVVGRKRLPKLEDLAYLPYTESTLLEVLRRSSIVPLGTTHAATRDVYLNGFKIPKNTQVVPLLHAVHMDPTLWDEPEKFQPTRFLSAEGKVTKPEFFLPFGVGRRMCLGDVLARMELFLFFSSLLHVFHLEVPQGEPLPSLKGNAGVTVTPDPCKVRLVSRPMEVEMDFLSENQTLRNVGT</sequence>
<dbReference type="GO" id="GO:0008395">
    <property type="term" value="F:steroid hydroxylase activity"/>
    <property type="evidence" value="ECO:0007669"/>
    <property type="project" value="TreeGrafter"/>
</dbReference>
<organism evidence="7">
    <name type="scientific">Timema monikensis</name>
    <dbReference type="NCBI Taxonomy" id="170555"/>
    <lineage>
        <taxon>Eukaryota</taxon>
        <taxon>Metazoa</taxon>
        <taxon>Ecdysozoa</taxon>
        <taxon>Arthropoda</taxon>
        <taxon>Hexapoda</taxon>
        <taxon>Insecta</taxon>
        <taxon>Pterygota</taxon>
        <taxon>Neoptera</taxon>
        <taxon>Polyneoptera</taxon>
        <taxon>Phasmatodea</taxon>
        <taxon>Timematodea</taxon>
        <taxon>Timematoidea</taxon>
        <taxon>Timematidae</taxon>
        <taxon>Timema</taxon>
    </lineage>
</organism>
<dbReference type="GO" id="GO:0016712">
    <property type="term" value="F:oxidoreductase activity, acting on paired donors, with incorporation or reduction of molecular oxygen, reduced flavin or flavoprotein as one donor, and incorporation of one atom of oxygen"/>
    <property type="evidence" value="ECO:0007669"/>
    <property type="project" value="TreeGrafter"/>
</dbReference>
<dbReference type="InterPro" id="IPR036396">
    <property type="entry name" value="Cyt_P450_sf"/>
</dbReference>
<dbReference type="GO" id="GO:0020037">
    <property type="term" value="F:heme binding"/>
    <property type="evidence" value="ECO:0007669"/>
    <property type="project" value="InterPro"/>
</dbReference>
<dbReference type="Gene3D" id="1.10.630.10">
    <property type="entry name" value="Cytochrome P450"/>
    <property type="match status" value="1"/>
</dbReference>
<comment type="similarity">
    <text evidence="1 6">Belongs to the cytochrome P450 family.</text>
</comment>
<dbReference type="SUPFAM" id="SSF48264">
    <property type="entry name" value="Cytochrome P450"/>
    <property type="match status" value="1"/>
</dbReference>
<dbReference type="InterPro" id="IPR050182">
    <property type="entry name" value="Cytochrome_P450_fam2"/>
</dbReference>
<dbReference type="GO" id="GO:0005737">
    <property type="term" value="C:cytoplasm"/>
    <property type="evidence" value="ECO:0007669"/>
    <property type="project" value="TreeGrafter"/>
</dbReference>
<dbReference type="Pfam" id="PF00067">
    <property type="entry name" value="p450"/>
    <property type="match status" value="1"/>
</dbReference>
<dbReference type="GO" id="GO:0005506">
    <property type="term" value="F:iron ion binding"/>
    <property type="evidence" value="ECO:0007669"/>
    <property type="project" value="InterPro"/>
</dbReference>
<dbReference type="InterPro" id="IPR001128">
    <property type="entry name" value="Cyt_P450"/>
</dbReference>
<gene>
    <name evidence="7" type="ORF">TMSB3V08_LOCUS3815</name>
</gene>
<name>A0A7R9HNT5_9NEOP</name>
<dbReference type="InterPro" id="IPR017972">
    <property type="entry name" value="Cyt_P450_CS"/>
</dbReference>
<reference evidence="7" key="1">
    <citation type="submission" date="2020-11" db="EMBL/GenBank/DDBJ databases">
        <authorList>
            <person name="Tran Van P."/>
        </authorList>
    </citation>
    <scope>NUCLEOTIDE SEQUENCE</scope>
</reference>
<evidence type="ECO:0000256" key="6">
    <source>
        <dbReference type="RuleBase" id="RU000461"/>
    </source>
</evidence>
<keyword evidence="5 6" id="KW-0349">Heme</keyword>
<keyword evidence="3 5" id="KW-0408">Iron</keyword>
<dbReference type="InterPro" id="IPR002401">
    <property type="entry name" value="Cyt_P450_E_grp-I"/>
</dbReference>
<dbReference type="PANTHER" id="PTHR24300">
    <property type="entry name" value="CYTOCHROME P450 508A4-RELATED"/>
    <property type="match status" value="1"/>
</dbReference>
<evidence type="ECO:0000256" key="4">
    <source>
        <dbReference type="ARBA" id="ARBA00023033"/>
    </source>
</evidence>
<dbReference type="PRINTS" id="PR00385">
    <property type="entry name" value="P450"/>
</dbReference>
<keyword evidence="6" id="KW-0560">Oxidoreductase</keyword>
<evidence type="ECO:0000313" key="7">
    <source>
        <dbReference type="EMBL" id="CAD7426947.1"/>
    </source>
</evidence>
<evidence type="ECO:0008006" key="8">
    <source>
        <dbReference type="Google" id="ProtNLM"/>
    </source>
</evidence>
<dbReference type="AlphaFoldDB" id="A0A7R9HNT5"/>
<dbReference type="GO" id="GO:0006082">
    <property type="term" value="P:organic acid metabolic process"/>
    <property type="evidence" value="ECO:0007669"/>
    <property type="project" value="TreeGrafter"/>
</dbReference>
<evidence type="ECO:0000256" key="2">
    <source>
        <dbReference type="ARBA" id="ARBA00022723"/>
    </source>
</evidence>
<keyword evidence="2 5" id="KW-0479">Metal-binding</keyword>
<evidence type="ECO:0000256" key="3">
    <source>
        <dbReference type="ARBA" id="ARBA00023004"/>
    </source>
</evidence>
<dbReference type="FunFam" id="1.10.630.10:FF:000070">
    <property type="entry name" value="cytochrome P450 18a1"/>
    <property type="match status" value="1"/>
</dbReference>
<protein>
    <recommendedName>
        <fullName evidence="8">Cytochrome P450 18a1</fullName>
    </recommendedName>
</protein>
<dbReference type="EMBL" id="OB793317">
    <property type="protein sequence ID" value="CAD7426947.1"/>
    <property type="molecule type" value="Genomic_DNA"/>
</dbReference>
<keyword evidence="4 6" id="KW-0503">Monooxygenase</keyword>
<evidence type="ECO:0000256" key="1">
    <source>
        <dbReference type="ARBA" id="ARBA00010617"/>
    </source>
</evidence>
<dbReference type="GO" id="GO:0006805">
    <property type="term" value="P:xenobiotic metabolic process"/>
    <property type="evidence" value="ECO:0007669"/>
    <property type="project" value="TreeGrafter"/>
</dbReference>
<comment type="cofactor">
    <cofactor evidence="5">
        <name>heme</name>
        <dbReference type="ChEBI" id="CHEBI:30413"/>
    </cofactor>
</comment>
<accession>A0A7R9HNT5</accession>
<feature type="binding site" description="axial binding residue" evidence="5">
    <location>
        <position position="599"/>
    </location>
    <ligand>
        <name>heme</name>
        <dbReference type="ChEBI" id="CHEBI:30413"/>
    </ligand>
    <ligandPart>
        <name>Fe</name>
        <dbReference type="ChEBI" id="CHEBI:18248"/>
    </ligandPart>
</feature>
<evidence type="ECO:0000256" key="5">
    <source>
        <dbReference type="PIRSR" id="PIRSR602401-1"/>
    </source>
</evidence>